<evidence type="ECO:0000256" key="8">
    <source>
        <dbReference type="ARBA" id="ARBA00032554"/>
    </source>
</evidence>
<dbReference type="InterPro" id="IPR013750">
    <property type="entry name" value="GHMP_kinase_C_dom"/>
</dbReference>
<dbReference type="InterPro" id="IPR014721">
    <property type="entry name" value="Ribsml_uS5_D2-typ_fold_subgr"/>
</dbReference>
<comment type="function">
    <text evidence="9">Catalyzes the phosphorylation of the position 2 hydroxy group of 4-diphosphocytidyl-2C-methyl-D-erythritol.</text>
</comment>
<dbReference type="EMBL" id="AP014924">
    <property type="protein sequence ID" value="BAS29413.1"/>
    <property type="molecule type" value="Genomic_DNA"/>
</dbReference>
<protein>
    <recommendedName>
        <fullName evidence="3 9">4-diphosphocytidyl-2-C-methyl-D-erythritol kinase</fullName>
        <shortName evidence="9">CMK</shortName>
        <ecNumber evidence="2 9">2.7.1.148</ecNumber>
    </recommendedName>
    <alternativeName>
        <fullName evidence="8 9">4-(cytidine-5'-diphospho)-2-C-methyl-D-erythritol kinase</fullName>
    </alternativeName>
</protein>
<dbReference type="GO" id="GO:0016114">
    <property type="term" value="P:terpenoid biosynthetic process"/>
    <property type="evidence" value="ECO:0007669"/>
    <property type="project" value="UniProtKB-UniRule"/>
</dbReference>
<gene>
    <name evidence="9" type="primary">ispE</name>
    <name evidence="12" type="ORF">LIP_3605</name>
</gene>
<accession>A0A0K2SQK3</accession>
<dbReference type="PANTHER" id="PTHR43527:SF2">
    <property type="entry name" value="4-DIPHOSPHOCYTIDYL-2-C-METHYL-D-ERYTHRITOL KINASE, CHLOROPLASTIC"/>
    <property type="match status" value="1"/>
</dbReference>
<keyword evidence="9" id="KW-0414">Isoprene biosynthesis</keyword>
<comment type="pathway">
    <text evidence="9">Isoprenoid biosynthesis; isopentenyl diphosphate biosynthesis via DXP pathway; isopentenyl diphosphate from 1-deoxy-D-xylulose 5-phosphate: step 3/6.</text>
</comment>
<dbReference type="GO" id="GO:0019288">
    <property type="term" value="P:isopentenyl diphosphate biosynthetic process, methylerythritol 4-phosphate pathway"/>
    <property type="evidence" value="ECO:0007669"/>
    <property type="project" value="UniProtKB-UniRule"/>
</dbReference>
<feature type="domain" description="GHMP kinase C-terminal" evidence="11">
    <location>
        <begin position="203"/>
        <end position="268"/>
    </location>
</feature>
<evidence type="ECO:0000256" key="1">
    <source>
        <dbReference type="ARBA" id="ARBA00009684"/>
    </source>
</evidence>
<evidence type="ECO:0000259" key="11">
    <source>
        <dbReference type="Pfam" id="PF08544"/>
    </source>
</evidence>
<dbReference type="InterPro" id="IPR004424">
    <property type="entry name" value="IspE"/>
</dbReference>
<dbReference type="GO" id="GO:0050515">
    <property type="term" value="F:4-(cytidine 5'-diphospho)-2-C-methyl-D-erythritol kinase activity"/>
    <property type="evidence" value="ECO:0007669"/>
    <property type="project" value="UniProtKB-UniRule"/>
</dbReference>
<evidence type="ECO:0000256" key="9">
    <source>
        <dbReference type="HAMAP-Rule" id="MF_00061"/>
    </source>
</evidence>
<keyword evidence="6 9" id="KW-0418">Kinase</keyword>
<evidence type="ECO:0000256" key="4">
    <source>
        <dbReference type="ARBA" id="ARBA00022679"/>
    </source>
</evidence>
<dbReference type="HAMAP" id="MF_00061">
    <property type="entry name" value="IspE"/>
    <property type="match status" value="1"/>
</dbReference>
<comment type="catalytic activity">
    <reaction evidence="9">
        <text>4-CDP-2-C-methyl-D-erythritol + ATP = 4-CDP-2-C-methyl-D-erythritol 2-phosphate + ADP + H(+)</text>
        <dbReference type="Rhea" id="RHEA:18437"/>
        <dbReference type="ChEBI" id="CHEBI:15378"/>
        <dbReference type="ChEBI" id="CHEBI:30616"/>
        <dbReference type="ChEBI" id="CHEBI:57823"/>
        <dbReference type="ChEBI" id="CHEBI:57919"/>
        <dbReference type="ChEBI" id="CHEBI:456216"/>
        <dbReference type="EC" id="2.7.1.148"/>
    </reaction>
</comment>
<evidence type="ECO:0000256" key="3">
    <source>
        <dbReference type="ARBA" id="ARBA00017473"/>
    </source>
</evidence>
<dbReference type="STRING" id="1555112.LIP_3605"/>
<dbReference type="PATRIC" id="fig|1555112.3.peg.3640"/>
<dbReference type="InterPro" id="IPR006204">
    <property type="entry name" value="GHMP_kinase_N_dom"/>
</dbReference>
<dbReference type="Gene3D" id="3.30.230.10">
    <property type="match status" value="1"/>
</dbReference>
<keyword evidence="5 9" id="KW-0547">Nucleotide-binding</keyword>
<comment type="similarity">
    <text evidence="1 9">Belongs to the GHMP kinase family. IspE subfamily.</text>
</comment>
<dbReference type="Gene3D" id="3.30.70.890">
    <property type="entry name" value="GHMP kinase, C-terminal domain"/>
    <property type="match status" value="1"/>
</dbReference>
<evidence type="ECO:0000256" key="7">
    <source>
        <dbReference type="ARBA" id="ARBA00022840"/>
    </source>
</evidence>
<reference evidence="13" key="1">
    <citation type="submission" date="2015-07" db="EMBL/GenBank/DDBJ databases">
        <title>Complete genome sequence and phylogenetic analysis of Limnochorda pilosa.</title>
        <authorList>
            <person name="Watanabe M."/>
            <person name="Kojima H."/>
            <person name="Fukui M."/>
        </authorList>
    </citation>
    <scope>NUCLEOTIDE SEQUENCE [LARGE SCALE GENOMIC DNA]</scope>
    <source>
        <strain evidence="13">HC45</strain>
    </source>
</reference>
<dbReference type="InterPro" id="IPR036554">
    <property type="entry name" value="GHMP_kinase_C_sf"/>
</dbReference>
<dbReference type="PANTHER" id="PTHR43527">
    <property type="entry name" value="4-DIPHOSPHOCYTIDYL-2-C-METHYL-D-ERYTHRITOL KINASE, CHLOROPLASTIC"/>
    <property type="match status" value="1"/>
</dbReference>
<dbReference type="SUPFAM" id="SSF55060">
    <property type="entry name" value="GHMP Kinase, C-terminal domain"/>
    <property type="match status" value="1"/>
</dbReference>
<dbReference type="SUPFAM" id="SSF54211">
    <property type="entry name" value="Ribosomal protein S5 domain 2-like"/>
    <property type="match status" value="1"/>
</dbReference>
<dbReference type="Proteomes" id="UP000065807">
    <property type="component" value="Chromosome"/>
</dbReference>
<sequence length="301" mass="31196">MVLRAPAKVNLCLAVGPRRPDGYHPILSLAVAVDLEDRVEIQPAPALEVVCDDPAVPAGGANLAHRAAALLAQAAGREPRVRITIEKRIPVEAGLAGGSADAAAVLVGLSRWWGLDWGDEELARLGLRLGADVPFCLRGGAALMEGVGEQLTPLGDLPRLALVLASPRGARLSTAWAYQELDRARRQPGDLEAARGRIDGALAAWRRGDRAALGAKLFNDLEPVAYRALPELAPLAARMAREGALGVVVSGSGPTLVGLAAGGEAARTLSGTLATAGYRAAAVETLPGDRGSPRLTPDRNS</sequence>
<dbReference type="KEGG" id="lpil:LIP_3605"/>
<evidence type="ECO:0000256" key="6">
    <source>
        <dbReference type="ARBA" id="ARBA00022777"/>
    </source>
</evidence>
<feature type="active site" evidence="9">
    <location>
        <position position="8"/>
    </location>
</feature>
<keyword evidence="4 9" id="KW-0808">Transferase</keyword>
<feature type="domain" description="GHMP kinase N-terminal" evidence="10">
    <location>
        <begin position="62"/>
        <end position="140"/>
    </location>
</feature>
<evidence type="ECO:0000313" key="12">
    <source>
        <dbReference type="EMBL" id="BAS29413.1"/>
    </source>
</evidence>
<dbReference type="PIRSF" id="PIRSF010376">
    <property type="entry name" value="IspE"/>
    <property type="match status" value="1"/>
</dbReference>
<feature type="active site" evidence="9">
    <location>
        <position position="132"/>
    </location>
</feature>
<dbReference type="NCBIfam" id="TIGR00154">
    <property type="entry name" value="ispE"/>
    <property type="match status" value="1"/>
</dbReference>
<name>A0A0K2SQK3_LIMPI</name>
<evidence type="ECO:0000256" key="2">
    <source>
        <dbReference type="ARBA" id="ARBA00012052"/>
    </source>
</evidence>
<evidence type="ECO:0000256" key="5">
    <source>
        <dbReference type="ARBA" id="ARBA00022741"/>
    </source>
</evidence>
<dbReference type="Pfam" id="PF08544">
    <property type="entry name" value="GHMP_kinases_C"/>
    <property type="match status" value="1"/>
</dbReference>
<evidence type="ECO:0000313" key="13">
    <source>
        <dbReference type="Proteomes" id="UP000065807"/>
    </source>
</evidence>
<feature type="binding site" evidence="9">
    <location>
        <begin position="90"/>
        <end position="100"/>
    </location>
    <ligand>
        <name>ATP</name>
        <dbReference type="ChEBI" id="CHEBI:30616"/>
    </ligand>
</feature>
<dbReference type="GO" id="GO:0005524">
    <property type="term" value="F:ATP binding"/>
    <property type="evidence" value="ECO:0007669"/>
    <property type="project" value="UniProtKB-UniRule"/>
</dbReference>
<reference evidence="13" key="2">
    <citation type="journal article" date="2016" name="Int. J. Syst. Evol. Microbiol.">
        <title>Complete genome sequence and cell structure of Limnochorda pilosa, a Gram-negative spore-former within the phylum Firmicutes.</title>
        <authorList>
            <person name="Watanabe M."/>
            <person name="Kojima H."/>
            <person name="Fukui M."/>
        </authorList>
    </citation>
    <scope>NUCLEOTIDE SEQUENCE [LARGE SCALE GENOMIC DNA]</scope>
    <source>
        <strain evidence="13">HC45</strain>
    </source>
</reference>
<keyword evidence="7 9" id="KW-0067">ATP-binding</keyword>
<dbReference type="InterPro" id="IPR020568">
    <property type="entry name" value="Ribosomal_Su5_D2-typ_SF"/>
</dbReference>
<organism evidence="12 13">
    <name type="scientific">Limnochorda pilosa</name>
    <dbReference type="NCBI Taxonomy" id="1555112"/>
    <lineage>
        <taxon>Bacteria</taxon>
        <taxon>Bacillati</taxon>
        <taxon>Bacillota</taxon>
        <taxon>Limnochordia</taxon>
        <taxon>Limnochordales</taxon>
        <taxon>Limnochordaceae</taxon>
        <taxon>Limnochorda</taxon>
    </lineage>
</organism>
<dbReference type="EC" id="2.7.1.148" evidence="2 9"/>
<dbReference type="UniPathway" id="UPA00056">
    <property type="reaction ID" value="UER00094"/>
</dbReference>
<dbReference type="Pfam" id="PF00288">
    <property type="entry name" value="GHMP_kinases_N"/>
    <property type="match status" value="1"/>
</dbReference>
<keyword evidence="13" id="KW-1185">Reference proteome</keyword>
<proteinExistence type="inferred from homology"/>
<dbReference type="AlphaFoldDB" id="A0A0K2SQK3"/>
<evidence type="ECO:0000259" key="10">
    <source>
        <dbReference type="Pfam" id="PF00288"/>
    </source>
</evidence>